<gene>
    <name evidence="6" type="ORF">J2S02_004586</name>
</gene>
<protein>
    <submittedName>
        <fullName evidence="6">DNA-binding MurR/RpiR family transcriptional regulator</fullName>
    </submittedName>
</protein>
<dbReference type="PROSITE" id="PS51464">
    <property type="entry name" value="SIS"/>
    <property type="match status" value="1"/>
</dbReference>
<dbReference type="InterPro" id="IPR036388">
    <property type="entry name" value="WH-like_DNA-bd_sf"/>
</dbReference>
<organism evidence="6 7">
    <name type="scientific">Metabacillus niabensis</name>
    <dbReference type="NCBI Taxonomy" id="324854"/>
    <lineage>
        <taxon>Bacteria</taxon>
        <taxon>Bacillati</taxon>
        <taxon>Bacillota</taxon>
        <taxon>Bacilli</taxon>
        <taxon>Bacillales</taxon>
        <taxon>Bacillaceae</taxon>
        <taxon>Metabacillus</taxon>
    </lineage>
</organism>
<dbReference type="InterPro" id="IPR001347">
    <property type="entry name" value="SIS_dom"/>
</dbReference>
<evidence type="ECO:0000313" key="7">
    <source>
        <dbReference type="Proteomes" id="UP001232245"/>
    </source>
</evidence>
<evidence type="ECO:0000256" key="3">
    <source>
        <dbReference type="ARBA" id="ARBA00023163"/>
    </source>
</evidence>
<dbReference type="Pfam" id="PF01418">
    <property type="entry name" value="HTH_6"/>
    <property type="match status" value="1"/>
</dbReference>
<keyword evidence="3" id="KW-0804">Transcription</keyword>
<dbReference type="CDD" id="cd05013">
    <property type="entry name" value="SIS_RpiR"/>
    <property type="match status" value="1"/>
</dbReference>
<dbReference type="EMBL" id="JAUSTZ010000016">
    <property type="protein sequence ID" value="MDQ0228206.1"/>
    <property type="molecule type" value="Genomic_DNA"/>
</dbReference>
<accession>A0ABT9Z7G4</accession>
<evidence type="ECO:0000259" key="4">
    <source>
        <dbReference type="PROSITE" id="PS51071"/>
    </source>
</evidence>
<reference evidence="6 7" key="1">
    <citation type="submission" date="2023-07" db="EMBL/GenBank/DDBJ databases">
        <title>Genomic Encyclopedia of Type Strains, Phase IV (KMG-IV): sequencing the most valuable type-strain genomes for metagenomic binning, comparative biology and taxonomic classification.</title>
        <authorList>
            <person name="Goeker M."/>
        </authorList>
    </citation>
    <scope>NUCLEOTIDE SEQUENCE [LARGE SCALE GENOMIC DNA]</scope>
    <source>
        <strain evidence="6 7">DSM 17723</strain>
    </source>
</reference>
<evidence type="ECO:0000256" key="2">
    <source>
        <dbReference type="ARBA" id="ARBA00023125"/>
    </source>
</evidence>
<keyword evidence="1" id="KW-0805">Transcription regulation</keyword>
<dbReference type="SUPFAM" id="SSF53697">
    <property type="entry name" value="SIS domain"/>
    <property type="match status" value="1"/>
</dbReference>
<name>A0ABT9Z7G4_9BACI</name>
<keyword evidence="2 6" id="KW-0238">DNA-binding</keyword>
<dbReference type="Gene3D" id="3.40.50.10490">
    <property type="entry name" value="Glucose-6-phosphate isomerase like protein, domain 1"/>
    <property type="match status" value="1"/>
</dbReference>
<sequence>MIDLNWNKEALSPNQIKIADYIQKNIEFILLSTEQEISNKLDMSIASVSRFWRSVGYKNFKEFKLKVKEQLESSPAGKMQNIMKQVEGGELQHHTLSISVSHLEKTLQHFSAKNFDEAIQTLLTSRQIFLYCPGPSKGLGELMRYRMARYGLSIKIIENNGSELFEDLLHISKDDVIVIFGFIRLLPEAKVLLQHSKTVGYKTILLTDQLISDFTDLADSVLFASRGELQEFHSMVAPTYMVENLIIATGMKNKERSLKKLEELSHLRKQYANELPR</sequence>
<dbReference type="InterPro" id="IPR035472">
    <property type="entry name" value="RpiR-like_SIS"/>
</dbReference>
<proteinExistence type="predicted"/>
<feature type="domain" description="SIS" evidence="5">
    <location>
        <begin position="118"/>
        <end position="256"/>
    </location>
</feature>
<dbReference type="Proteomes" id="UP001232245">
    <property type="component" value="Unassembled WGS sequence"/>
</dbReference>
<dbReference type="PANTHER" id="PTHR30514">
    <property type="entry name" value="GLUCOKINASE"/>
    <property type="match status" value="1"/>
</dbReference>
<dbReference type="Gene3D" id="1.10.10.10">
    <property type="entry name" value="Winged helix-like DNA-binding domain superfamily/Winged helix DNA-binding domain"/>
    <property type="match status" value="1"/>
</dbReference>
<feature type="domain" description="HTH rpiR-type" evidence="4">
    <location>
        <begin position="1"/>
        <end position="74"/>
    </location>
</feature>
<comment type="caution">
    <text evidence="6">The sequence shown here is derived from an EMBL/GenBank/DDBJ whole genome shotgun (WGS) entry which is preliminary data.</text>
</comment>
<dbReference type="PANTHER" id="PTHR30514:SF18">
    <property type="entry name" value="RPIR-FAMILY TRANSCRIPTIONAL REGULATOR"/>
    <property type="match status" value="1"/>
</dbReference>
<dbReference type="InterPro" id="IPR047640">
    <property type="entry name" value="RpiR-like"/>
</dbReference>
<dbReference type="InterPro" id="IPR000281">
    <property type="entry name" value="HTH_RpiR"/>
</dbReference>
<dbReference type="PROSITE" id="PS51071">
    <property type="entry name" value="HTH_RPIR"/>
    <property type="match status" value="1"/>
</dbReference>
<evidence type="ECO:0000259" key="5">
    <source>
        <dbReference type="PROSITE" id="PS51464"/>
    </source>
</evidence>
<evidence type="ECO:0000256" key="1">
    <source>
        <dbReference type="ARBA" id="ARBA00023015"/>
    </source>
</evidence>
<dbReference type="InterPro" id="IPR046348">
    <property type="entry name" value="SIS_dom_sf"/>
</dbReference>
<dbReference type="InterPro" id="IPR009057">
    <property type="entry name" value="Homeodomain-like_sf"/>
</dbReference>
<dbReference type="RefSeq" id="WP_145583970.1">
    <property type="nucleotide sequence ID" value="NZ_CADEPK010000367.1"/>
</dbReference>
<dbReference type="GO" id="GO:0003677">
    <property type="term" value="F:DNA binding"/>
    <property type="evidence" value="ECO:0007669"/>
    <property type="project" value="UniProtKB-KW"/>
</dbReference>
<keyword evidence="7" id="KW-1185">Reference proteome</keyword>
<dbReference type="SUPFAM" id="SSF46689">
    <property type="entry name" value="Homeodomain-like"/>
    <property type="match status" value="1"/>
</dbReference>
<evidence type="ECO:0000313" key="6">
    <source>
        <dbReference type="EMBL" id="MDQ0228206.1"/>
    </source>
</evidence>
<dbReference type="Pfam" id="PF01380">
    <property type="entry name" value="SIS"/>
    <property type="match status" value="1"/>
</dbReference>